<accession>A0ACA9S7C2</accession>
<feature type="non-terminal residue" evidence="1">
    <location>
        <position position="1"/>
    </location>
</feature>
<feature type="non-terminal residue" evidence="1">
    <location>
        <position position="49"/>
    </location>
</feature>
<proteinExistence type="predicted"/>
<dbReference type="EMBL" id="CAJVQC010098960">
    <property type="protein sequence ID" value="CAG8830341.1"/>
    <property type="molecule type" value="Genomic_DNA"/>
</dbReference>
<evidence type="ECO:0000313" key="2">
    <source>
        <dbReference type="Proteomes" id="UP000789920"/>
    </source>
</evidence>
<dbReference type="Proteomes" id="UP000789920">
    <property type="component" value="Unassembled WGS sequence"/>
</dbReference>
<name>A0ACA9S7C2_9GLOM</name>
<reference evidence="1" key="1">
    <citation type="submission" date="2021-06" db="EMBL/GenBank/DDBJ databases">
        <authorList>
            <person name="Kallberg Y."/>
            <person name="Tangrot J."/>
            <person name="Rosling A."/>
        </authorList>
    </citation>
    <scope>NUCLEOTIDE SEQUENCE</scope>
    <source>
        <strain evidence="1">MA461A</strain>
    </source>
</reference>
<gene>
    <name evidence="1" type="ORF">RPERSI_LOCUS27778</name>
</gene>
<keyword evidence="2" id="KW-1185">Reference proteome</keyword>
<organism evidence="1 2">
    <name type="scientific">Racocetra persica</name>
    <dbReference type="NCBI Taxonomy" id="160502"/>
    <lineage>
        <taxon>Eukaryota</taxon>
        <taxon>Fungi</taxon>
        <taxon>Fungi incertae sedis</taxon>
        <taxon>Mucoromycota</taxon>
        <taxon>Glomeromycotina</taxon>
        <taxon>Glomeromycetes</taxon>
        <taxon>Diversisporales</taxon>
        <taxon>Gigasporaceae</taxon>
        <taxon>Racocetra</taxon>
    </lineage>
</organism>
<evidence type="ECO:0000313" key="1">
    <source>
        <dbReference type="EMBL" id="CAG8830341.1"/>
    </source>
</evidence>
<protein>
    <submittedName>
        <fullName evidence="1">13228_t:CDS:1</fullName>
    </submittedName>
</protein>
<sequence>SRSTEWTVYFTQNQTRPSLLNIYNEINTLQQYNAKPVKRNKHSISLASG</sequence>
<comment type="caution">
    <text evidence="1">The sequence shown here is derived from an EMBL/GenBank/DDBJ whole genome shotgun (WGS) entry which is preliminary data.</text>
</comment>